<evidence type="ECO:0000256" key="1">
    <source>
        <dbReference type="ARBA" id="ARBA00023157"/>
    </source>
</evidence>
<keyword evidence="2" id="KW-0424">Laminin EGF-like domain</keyword>
<sequence length="129" mass="15224">SCEEGSCYPTIGDLLVGRNRQLSASSTCGQDEPQRYCIISYLEDDQKCFMCDSRYPYDPYNYPNSHQIENVITTFDSDWKKRWWQSENGIDYISIRLDLETLFQFSHLVITFKVLYTFIYLNNTNVIIL</sequence>
<comment type="caution">
    <text evidence="4">The sequence shown here is derived from an EMBL/GenBank/DDBJ whole genome shotgun (WGS) entry which is preliminary data.</text>
</comment>
<dbReference type="PANTHER" id="PTHR10574">
    <property type="entry name" value="NETRIN/LAMININ-RELATED"/>
    <property type="match status" value="1"/>
</dbReference>
<protein>
    <recommendedName>
        <fullName evidence="3">Laminin N-terminal domain-containing protein</fullName>
    </recommendedName>
</protein>
<name>A0ABN9GK33_9NEOB</name>
<gene>
    <name evidence="4" type="ORF">SPARVUS_LOCUS14278494</name>
</gene>
<keyword evidence="1" id="KW-1015">Disulfide bond</keyword>
<dbReference type="Proteomes" id="UP001162483">
    <property type="component" value="Unassembled WGS sequence"/>
</dbReference>
<evidence type="ECO:0000313" key="5">
    <source>
        <dbReference type="Proteomes" id="UP001162483"/>
    </source>
</evidence>
<dbReference type="Pfam" id="PF00055">
    <property type="entry name" value="Laminin_N"/>
    <property type="match status" value="1"/>
</dbReference>
<reference evidence="4" key="1">
    <citation type="submission" date="2023-05" db="EMBL/GenBank/DDBJ databases">
        <authorList>
            <person name="Stuckert A."/>
        </authorList>
    </citation>
    <scope>NUCLEOTIDE SEQUENCE</scope>
</reference>
<accession>A0ABN9GK33</accession>
<organism evidence="4 5">
    <name type="scientific">Staurois parvus</name>
    <dbReference type="NCBI Taxonomy" id="386267"/>
    <lineage>
        <taxon>Eukaryota</taxon>
        <taxon>Metazoa</taxon>
        <taxon>Chordata</taxon>
        <taxon>Craniata</taxon>
        <taxon>Vertebrata</taxon>
        <taxon>Euteleostomi</taxon>
        <taxon>Amphibia</taxon>
        <taxon>Batrachia</taxon>
        <taxon>Anura</taxon>
        <taxon>Neobatrachia</taxon>
        <taxon>Ranoidea</taxon>
        <taxon>Ranidae</taxon>
        <taxon>Staurois</taxon>
    </lineage>
</organism>
<keyword evidence="5" id="KW-1185">Reference proteome</keyword>
<evidence type="ECO:0000256" key="2">
    <source>
        <dbReference type="ARBA" id="ARBA00023292"/>
    </source>
</evidence>
<dbReference type="Gene3D" id="2.60.120.260">
    <property type="entry name" value="Galactose-binding domain-like"/>
    <property type="match status" value="1"/>
</dbReference>
<proteinExistence type="predicted"/>
<dbReference type="EMBL" id="CATNWA010018813">
    <property type="protein sequence ID" value="CAI9609680.1"/>
    <property type="molecule type" value="Genomic_DNA"/>
</dbReference>
<feature type="domain" description="Laminin N-terminal" evidence="3">
    <location>
        <begin position="3"/>
        <end position="129"/>
    </location>
</feature>
<dbReference type="InterPro" id="IPR050440">
    <property type="entry name" value="Laminin/Netrin_ECM"/>
</dbReference>
<dbReference type="PROSITE" id="PS51117">
    <property type="entry name" value="LAMININ_NTER"/>
    <property type="match status" value="1"/>
</dbReference>
<dbReference type="SMART" id="SM00136">
    <property type="entry name" value="LamNT"/>
    <property type="match status" value="1"/>
</dbReference>
<dbReference type="PANTHER" id="PTHR10574:SF279">
    <property type="entry name" value="LAMININ SUBUNIT BETA 4"/>
    <property type="match status" value="1"/>
</dbReference>
<evidence type="ECO:0000259" key="3">
    <source>
        <dbReference type="PROSITE" id="PS51117"/>
    </source>
</evidence>
<feature type="non-terminal residue" evidence="4">
    <location>
        <position position="1"/>
    </location>
</feature>
<dbReference type="InterPro" id="IPR008211">
    <property type="entry name" value="Laminin_N"/>
</dbReference>
<evidence type="ECO:0000313" key="4">
    <source>
        <dbReference type="EMBL" id="CAI9609680.1"/>
    </source>
</evidence>